<organism evidence="2">
    <name type="scientific">Caldithrix abyssi</name>
    <dbReference type="NCBI Taxonomy" id="187145"/>
    <lineage>
        <taxon>Bacteria</taxon>
        <taxon>Pseudomonadati</taxon>
        <taxon>Calditrichota</taxon>
        <taxon>Calditrichia</taxon>
        <taxon>Calditrichales</taxon>
        <taxon>Calditrichaceae</taxon>
        <taxon>Caldithrix</taxon>
    </lineage>
</organism>
<sequence>MMDDYKRRANFVLKERLPLHRKISDATERQSIVKVLKDVFDLLHDSFGLHPLPETLADPNVLCKFYKENLYVSRDINRDKAENILMVMGLRGKKGHRQLLIHTYPEGGFKKTDVDINIDDNLLMNFKSKIFPYLRSILGYPEQHKNKEKILGSITKIYLENFKSIKDRQVIELKPITLLFGPNSAGKSTVIQALHYMREILLRQNFNADRTMYGGDVIDLGGFRNLVYNHDISLPIVMRFDLNLEKLDFPSYNPYTDFDFYFEETLENEEGLLESAQRGERDIIDNIYDKAKSAYVQITVKWNEEHNKAIVTDYETGFNDIKMAS</sequence>
<dbReference type="SUPFAM" id="SSF52540">
    <property type="entry name" value="P-loop containing nucleoside triphosphate hydrolases"/>
    <property type="match status" value="1"/>
</dbReference>
<name>A0A7V4TY29_CALAY</name>
<reference evidence="2" key="1">
    <citation type="journal article" date="2020" name="mSystems">
        <title>Genome- and Community-Level Interaction Insights into Carbon Utilization and Element Cycling Functions of Hydrothermarchaeota in Hydrothermal Sediment.</title>
        <authorList>
            <person name="Zhou Z."/>
            <person name="Liu Y."/>
            <person name="Xu W."/>
            <person name="Pan J."/>
            <person name="Luo Z.H."/>
            <person name="Li M."/>
        </authorList>
    </citation>
    <scope>NUCLEOTIDE SEQUENCE [LARGE SCALE GENOMIC DNA]</scope>
    <source>
        <strain evidence="2">HyVt-577</strain>
    </source>
</reference>
<feature type="non-terminal residue" evidence="2">
    <location>
        <position position="325"/>
    </location>
</feature>
<dbReference type="Pfam" id="PF13175">
    <property type="entry name" value="AAA_15"/>
    <property type="match status" value="1"/>
</dbReference>
<accession>A0A7V4TY29</accession>
<dbReference type="Gene3D" id="3.40.50.300">
    <property type="entry name" value="P-loop containing nucleotide triphosphate hydrolases"/>
    <property type="match status" value="1"/>
</dbReference>
<dbReference type="Proteomes" id="UP000885779">
    <property type="component" value="Unassembled WGS sequence"/>
</dbReference>
<dbReference type="InterPro" id="IPR027417">
    <property type="entry name" value="P-loop_NTPase"/>
</dbReference>
<dbReference type="AlphaFoldDB" id="A0A7V4TY29"/>
<evidence type="ECO:0000259" key="1">
    <source>
        <dbReference type="Pfam" id="PF13175"/>
    </source>
</evidence>
<dbReference type="EMBL" id="DRQG01000022">
    <property type="protein sequence ID" value="HGY54550.1"/>
    <property type="molecule type" value="Genomic_DNA"/>
</dbReference>
<evidence type="ECO:0000313" key="2">
    <source>
        <dbReference type="EMBL" id="HGY54550.1"/>
    </source>
</evidence>
<gene>
    <name evidence="2" type="ORF">ENK44_02500</name>
</gene>
<protein>
    <recommendedName>
        <fullName evidence="1">Endonuclease GajA/Old nuclease/RecF-like AAA domain-containing protein</fullName>
    </recommendedName>
</protein>
<feature type="domain" description="Endonuclease GajA/Old nuclease/RecF-like AAA" evidence="1">
    <location>
        <begin position="154"/>
        <end position="301"/>
    </location>
</feature>
<proteinExistence type="predicted"/>
<dbReference type="InterPro" id="IPR041685">
    <property type="entry name" value="AAA_GajA/Old/RecF-like"/>
</dbReference>
<comment type="caution">
    <text evidence="2">The sequence shown here is derived from an EMBL/GenBank/DDBJ whole genome shotgun (WGS) entry which is preliminary data.</text>
</comment>